<dbReference type="EC" id="6.3.4.19" evidence="8"/>
<dbReference type="InterPro" id="IPR012094">
    <property type="entry name" value="tRNA_Ile_lys_synt"/>
</dbReference>
<evidence type="ECO:0000256" key="1">
    <source>
        <dbReference type="ARBA" id="ARBA00004496"/>
    </source>
</evidence>
<dbReference type="GO" id="GO:0006400">
    <property type="term" value="P:tRNA modification"/>
    <property type="evidence" value="ECO:0007669"/>
    <property type="project" value="UniProtKB-UniRule"/>
</dbReference>
<keyword evidence="6 8" id="KW-0067">ATP-binding</keyword>
<keyword evidence="5 8" id="KW-0547">Nucleotide-binding</keyword>
<evidence type="ECO:0000256" key="8">
    <source>
        <dbReference type="HAMAP-Rule" id="MF_01161"/>
    </source>
</evidence>
<dbReference type="GO" id="GO:0005524">
    <property type="term" value="F:ATP binding"/>
    <property type="evidence" value="ECO:0007669"/>
    <property type="project" value="UniProtKB-UniRule"/>
</dbReference>
<dbReference type="AlphaFoldDB" id="L7UEU8"/>
<dbReference type="eggNOG" id="COG0037">
    <property type="taxonomic scope" value="Bacteria"/>
</dbReference>
<comment type="function">
    <text evidence="8">Ligates lysine onto the cytidine present at position 34 of the AUA codon-specific tRNA(Ile) that contains the anticodon CAU, in an ATP-dependent manner. Cytidine is converted to lysidine, thus changing the amino acid specificity of the tRNA from methionine to isoleucine.</text>
</comment>
<dbReference type="EMBL" id="CP004025">
    <property type="protein sequence ID" value="AGC46152.1"/>
    <property type="molecule type" value="Genomic_DNA"/>
</dbReference>
<dbReference type="PANTHER" id="PTHR43033:SF1">
    <property type="entry name" value="TRNA(ILE)-LYSIDINE SYNTHASE-RELATED"/>
    <property type="match status" value="1"/>
</dbReference>
<protein>
    <recommendedName>
        <fullName evidence="8">tRNA(Ile)-lysidine synthase</fullName>
        <ecNumber evidence="8">6.3.4.19</ecNumber>
    </recommendedName>
    <alternativeName>
        <fullName evidence="8">tRNA(Ile)-2-lysyl-cytidine synthase</fullName>
    </alternativeName>
    <alternativeName>
        <fullName evidence="8">tRNA(Ile)-lysidine synthetase</fullName>
    </alternativeName>
</protein>
<evidence type="ECO:0000256" key="3">
    <source>
        <dbReference type="ARBA" id="ARBA00022598"/>
    </source>
</evidence>
<dbReference type="HOGENOM" id="CLU_018869_0_1_7"/>
<keyword evidence="11" id="KW-1185">Reference proteome</keyword>
<dbReference type="STRING" id="1278073.MYSTI_04863"/>
<dbReference type="Gene3D" id="1.20.59.20">
    <property type="match status" value="1"/>
</dbReference>
<evidence type="ECO:0000256" key="6">
    <source>
        <dbReference type="ARBA" id="ARBA00022840"/>
    </source>
</evidence>
<keyword evidence="2 8" id="KW-0963">Cytoplasm</keyword>
<comment type="similarity">
    <text evidence="8">Belongs to the tRNA(Ile)-lysidine synthase family.</text>
</comment>
<dbReference type="InterPro" id="IPR011063">
    <property type="entry name" value="TilS/TtcA_N"/>
</dbReference>
<organism evidence="10 11">
    <name type="scientific">Myxococcus stipitatus (strain DSM 14675 / JCM 12634 / Mx s8)</name>
    <dbReference type="NCBI Taxonomy" id="1278073"/>
    <lineage>
        <taxon>Bacteria</taxon>
        <taxon>Pseudomonadati</taxon>
        <taxon>Myxococcota</taxon>
        <taxon>Myxococcia</taxon>
        <taxon>Myxococcales</taxon>
        <taxon>Cystobacterineae</taxon>
        <taxon>Myxococcaceae</taxon>
        <taxon>Myxococcus</taxon>
    </lineage>
</organism>
<name>L7UEU8_MYXSD</name>
<dbReference type="CDD" id="cd01992">
    <property type="entry name" value="TilS_N"/>
    <property type="match status" value="1"/>
</dbReference>
<evidence type="ECO:0000256" key="2">
    <source>
        <dbReference type="ARBA" id="ARBA00022490"/>
    </source>
</evidence>
<gene>
    <name evidence="8" type="primary">tilS</name>
    <name evidence="10" type="ordered locus">MYSTI_04863</name>
</gene>
<dbReference type="OrthoDB" id="9807403at2"/>
<dbReference type="InterPro" id="IPR014729">
    <property type="entry name" value="Rossmann-like_a/b/a_fold"/>
</dbReference>
<proteinExistence type="inferred from homology"/>
<keyword evidence="3 8" id="KW-0436">Ligase</keyword>
<dbReference type="GO" id="GO:0005737">
    <property type="term" value="C:cytoplasm"/>
    <property type="evidence" value="ECO:0007669"/>
    <property type="project" value="UniProtKB-SubCell"/>
</dbReference>
<evidence type="ECO:0000256" key="7">
    <source>
        <dbReference type="ARBA" id="ARBA00048539"/>
    </source>
</evidence>
<accession>L7UEU8</accession>
<dbReference type="NCBIfam" id="TIGR02432">
    <property type="entry name" value="lysidine_TilS_N"/>
    <property type="match status" value="1"/>
</dbReference>
<evidence type="ECO:0000313" key="11">
    <source>
        <dbReference type="Proteomes" id="UP000011131"/>
    </source>
</evidence>
<dbReference type="Gene3D" id="3.40.50.620">
    <property type="entry name" value="HUPs"/>
    <property type="match status" value="1"/>
</dbReference>
<keyword evidence="4 8" id="KW-0819">tRNA processing</keyword>
<evidence type="ECO:0000256" key="5">
    <source>
        <dbReference type="ARBA" id="ARBA00022741"/>
    </source>
</evidence>
<evidence type="ECO:0000313" key="10">
    <source>
        <dbReference type="EMBL" id="AGC46152.1"/>
    </source>
</evidence>
<comment type="catalytic activity">
    <reaction evidence="7 8">
        <text>cytidine(34) in tRNA(Ile2) + L-lysine + ATP = lysidine(34) in tRNA(Ile2) + AMP + diphosphate + H(+)</text>
        <dbReference type="Rhea" id="RHEA:43744"/>
        <dbReference type="Rhea" id="RHEA-COMP:10625"/>
        <dbReference type="Rhea" id="RHEA-COMP:10670"/>
        <dbReference type="ChEBI" id="CHEBI:15378"/>
        <dbReference type="ChEBI" id="CHEBI:30616"/>
        <dbReference type="ChEBI" id="CHEBI:32551"/>
        <dbReference type="ChEBI" id="CHEBI:33019"/>
        <dbReference type="ChEBI" id="CHEBI:82748"/>
        <dbReference type="ChEBI" id="CHEBI:83665"/>
        <dbReference type="ChEBI" id="CHEBI:456215"/>
        <dbReference type="EC" id="6.3.4.19"/>
    </reaction>
</comment>
<dbReference type="Pfam" id="PF11734">
    <property type="entry name" value="TilS_C"/>
    <property type="match status" value="1"/>
</dbReference>
<dbReference type="SUPFAM" id="SSF52402">
    <property type="entry name" value="Adenine nucleotide alpha hydrolases-like"/>
    <property type="match status" value="1"/>
</dbReference>
<dbReference type="NCBIfam" id="TIGR02433">
    <property type="entry name" value="lysidine_TilS_C"/>
    <property type="match status" value="1"/>
</dbReference>
<comment type="domain">
    <text evidence="8">The N-terminal region contains the highly conserved SGGXDS motif, predicted to be a P-loop motif involved in ATP binding.</text>
</comment>
<dbReference type="Proteomes" id="UP000011131">
    <property type="component" value="Chromosome"/>
</dbReference>
<dbReference type="GO" id="GO:0032267">
    <property type="term" value="F:tRNA(Ile)-lysidine synthase activity"/>
    <property type="evidence" value="ECO:0007669"/>
    <property type="project" value="UniProtKB-EC"/>
</dbReference>
<dbReference type="PATRIC" id="fig|1278073.3.peg.4935"/>
<dbReference type="SUPFAM" id="SSF82829">
    <property type="entry name" value="MesJ substrate recognition domain-like"/>
    <property type="match status" value="1"/>
</dbReference>
<comment type="subcellular location">
    <subcellularLocation>
        <location evidence="1 8">Cytoplasm</location>
    </subcellularLocation>
</comment>
<dbReference type="InterPro" id="IPR012795">
    <property type="entry name" value="tRNA_Ile_lys_synt_N"/>
</dbReference>
<dbReference type="HAMAP" id="MF_01161">
    <property type="entry name" value="tRNA_Ile_lys_synt"/>
    <property type="match status" value="1"/>
</dbReference>
<evidence type="ECO:0000259" key="9">
    <source>
        <dbReference type="SMART" id="SM00977"/>
    </source>
</evidence>
<dbReference type="Pfam" id="PF01171">
    <property type="entry name" value="ATP_bind_3"/>
    <property type="match status" value="1"/>
</dbReference>
<dbReference type="InterPro" id="IPR012796">
    <property type="entry name" value="Lysidine-tRNA-synth_C"/>
</dbReference>
<evidence type="ECO:0000256" key="4">
    <source>
        <dbReference type="ARBA" id="ARBA00022694"/>
    </source>
</evidence>
<dbReference type="KEGG" id="msd:MYSTI_04863"/>
<feature type="binding site" evidence="8">
    <location>
        <begin position="34"/>
        <end position="39"/>
    </location>
    <ligand>
        <name>ATP</name>
        <dbReference type="ChEBI" id="CHEBI:30616"/>
    </ligand>
</feature>
<reference evidence="10 11" key="1">
    <citation type="journal article" date="2013" name="Genome Announc.">
        <title>Complete genome sequence of Myxococcus stipitatus strain DSM 14675, a fruiting myxobacterium.</title>
        <authorList>
            <person name="Huntley S."/>
            <person name="Kneip S."/>
            <person name="Treuner-Lange A."/>
            <person name="Sogaard-Andersen L."/>
        </authorList>
    </citation>
    <scope>NUCLEOTIDE SEQUENCE [LARGE SCALE GENOMIC DNA]</scope>
    <source>
        <strain evidence="11">DSM 14675 / JCM 12634 / Mx s8</strain>
    </source>
</reference>
<dbReference type="PANTHER" id="PTHR43033">
    <property type="entry name" value="TRNA(ILE)-LYSIDINE SYNTHASE-RELATED"/>
    <property type="match status" value="1"/>
</dbReference>
<feature type="domain" description="Lysidine-tRNA(Ile) synthetase C-terminal" evidence="9">
    <location>
        <begin position="372"/>
        <end position="440"/>
    </location>
</feature>
<dbReference type="SMART" id="SM00977">
    <property type="entry name" value="TilS_C"/>
    <property type="match status" value="1"/>
</dbReference>
<sequence length="454" mass="47887">MALTGPATKLLQRTLMDAYARRGLEGRSVLCAVSGGADSVALLVATAGVRERLGLRVEVATVDHGLRPESAGEARAVAALAATLGLECHVLGLTLKGGPGLEARARLARYAALEEVRQARGLTVVATAHSATDQAETLLMRLARGASTRGAAGIQEARAGLVRPLLERTREELVDFLGEQGVGYSTDAMNADPAFFRVRVRTDALPALSRAAGFRVEARLASFARLAAEDEALLADLADAAWRRVRLEDGSLEAVAVRALEIPLRRRVLARLLAEQGVETDAAMVERGLRAVEQGGSATVGGGLRLRATGGRVRCVASSPGDAPRAGPELCLEGAGAGGVLEGTGWVFRVESHAPPSGMHGLALSRDLCWPLTVRTRKPGDRVRMGAGQRRLQDVLVDLRVPAESRDSRPVVLDAEGTVVWLPGLWTPPSPVGSSQHYLWATPSGPSIQRTPSL</sequence>
<dbReference type="SUPFAM" id="SSF56037">
    <property type="entry name" value="PheT/TilS domain"/>
    <property type="match status" value="1"/>
</dbReference>